<dbReference type="InterPro" id="IPR047140">
    <property type="entry name" value="LabA"/>
</dbReference>
<dbReference type="GO" id="GO:0004540">
    <property type="term" value="F:RNA nuclease activity"/>
    <property type="evidence" value="ECO:0007669"/>
    <property type="project" value="InterPro"/>
</dbReference>
<evidence type="ECO:0000256" key="1">
    <source>
        <dbReference type="SAM" id="MobiDB-lite"/>
    </source>
</evidence>
<sequence length="336" mass="38815">MPYKTPKDLTRIGVFYDGNYFLHVSNYYNYTHERRSRISINGLHDFIRQKVADLEGSTPRLCQIVDAHYFRGRLTAGEASQRGDLLYYERVFDDILMSEGVTTHYLPVRSVLGKKYEKGIDVWLALEAFEMAFYKRFDILVLIAADGDYVPLVRKLNTLGTRVLVLGWDFEYTDEEGNRFFTRTSQDLLSEVTYPIAMHDIINGRNEALTNQLFVPRNKIKFFPKQEENSTVDGEQGNEHDGASDEGIRETSEALEFDPEQRQESTILSLKDGFGFIKYPPNNVFFHYTSLREFDFNDLTVGDRVQFTLEEKEGGRAVGYDVFVLEAFKHLHPLGS</sequence>
<dbReference type="PROSITE" id="PS51857">
    <property type="entry name" value="CSD_2"/>
    <property type="match status" value="1"/>
</dbReference>
<dbReference type="AlphaFoldDB" id="A0A7W5ZIX2"/>
<dbReference type="InterPro" id="IPR012340">
    <property type="entry name" value="NA-bd_OB-fold"/>
</dbReference>
<reference evidence="3 4" key="1">
    <citation type="submission" date="2020-08" db="EMBL/GenBank/DDBJ databases">
        <title>Genomic Encyclopedia of Type Strains, Phase IV (KMG-IV): sequencing the most valuable type-strain genomes for metagenomic binning, comparative biology and taxonomic classification.</title>
        <authorList>
            <person name="Goeker M."/>
        </authorList>
    </citation>
    <scope>NUCLEOTIDE SEQUENCE [LARGE SCALE GENOMIC DNA]</scope>
    <source>
        <strain evidence="3 4">DSM 17976</strain>
    </source>
</reference>
<dbReference type="EMBL" id="JACIBY010000003">
    <property type="protein sequence ID" value="MBB3837920.1"/>
    <property type="molecule type" value="Genomic_DNA"/>
</dbReference>
<dbReference type="InterPro" id="IPR011129">
    <property type="entry name" value="CSD"/>
</dbReference>
<dbReference type="PANTHER" id="PTHR35458:SF8">
    <property type="entry name" value="SLR0650 PROTEIN"/>
    <property type="match status" value="1"/>
</dbReference>
<dbReference type="Pfam" id="PF00313">
    <property type="entry name" value="CSD"/>
    <property type="match status" value="1"/>
</dbReference>
<evidence type="ECO:0000313" key="4">
    <source>
        <dbReference type="Proteomes" id="UP000541352"/>
    </source>
</evidence>
<keyword evidence="4" id="KW-1185">Reference proteome</keyword>
<evidence type="ECO:0000313" key="3">
    <source>
        <dbReference type="EMBL" id="MBB3837920.1"/>
    </source>
</evidence>
<name>A0A7W5ZIX2_9BACT</name>
<dbReference type="GO" id="GO:0003676">
    <property type="term" value="F:nucleic acid binding"/>
    <property type="evidence" value="ECO:0007669"/>
    <property type="project" value="InterPro"/>
</dbReference>
<gene>
    <name evidence="3" type="ORF">FHS57_001917</name>
</gene>
<dbReference type="Proteomes" id="UP000541352">
    <property type="component" value="Unassembled WGS sequence"/>
</dbReference>
<organism evidence="3 4">
    <name type="scientific">Runella defluvii</name>
    <dbReference type="NCBI Taxonomy" id="370973"/>
    <lineage>
        <taxon>Bacteria</taxon>
        <taxon>Pseudomonadati</taxon>
        <taxon>Bacteroidota</taxon>
        <taxon>Cytophagia</taxon>
        <taxon>Cytophagales</taxon>
        <taxon>Spirosomataceae</taxon>
        <taxon>Runella</taxon>
    </lineage>
</organism>
<dbReference type="RefSeq" id="WP_183972855.1">
    <property type="nucleotide sequence ID" value="NZ_JACIBY010000003.1"/>
</dbReference>
<feature type="compositionally biased region" description="Basic and acidic residues" evidence="1">
    <location>
        <begin position="237"/>
        <end position="247"/>
    </location>
</feature>
<accession>A0A7W5ZIX2</accession>
<dbReference type="SMART" id="SM00357">
    <property type="entry name" value="CSP"/>
    <property type="match status" value="1"/>
</dbReference>
<comment type="caution">
    <text evidence="3">The sequence shown here is derived from an EMBL/GenBank/DDBJ whole genome shotgun (WGS) entry which is preliminary data.</text>
</comment>
<dbReference type="GO" id="GO:0005829">
    <property type="term" value="C:cytosol"/>
    <property type="evidence" value="ECO:0007669"/>
    <property type="project" value="UniProtKB-ARBA"/>
</dbReference>
<feature type="region of interest" description="Disordered" evidence="1">
    <location>
        <begin position="226"/>
        <end position="247"/>
    </location>
</feature>
<evidence type="ECO:0000259" key="2">
    <source>
        <dbReference type="PROSITE" id="PS51857"/>
    </source>
</evidence>
<dbReference type="Gene3D" id="3.40.50.1010">
    <property type="entry name" value="5'-nuclease"/>
    <property type="match status" value="1"/>
</dbReference>
<dbReference type="Gene3D" id="2.40.50.140">
    <property type="entry name" value="Nucleic acid-binding proteins"/>
    <property type="match status" value="1"/>
</dbReference>
<protein>
    <submittedName>
        <fullName evidence="3">Cold shock CspA family protein/uncharacterized LabA/DUF88 family protein</fullName>
    </submittedName>
</protein>
<dbReference type="InterPro" id="IPR002059">
    <property type="entry name" value="CSP_DNA-bd"/>
</dbReference>
<dbReference type="InterPro" id="IPR021139">
    <property type="entry name" value="NYN"/>
</dbReference>
<proteinExistence type="predicted"/>
<dbReference type="SUPFAM" id="SSF50249">
    <property type="entry name" value="Nucleic acid-binding proteins"/>
    <property type="match status" value="1"/>
</dbReference>
<dbReference type="PANTHER" id="PTHR35458">
    <property type="entry name" value="SLR0755 PROTEIN"/>
    <property type="match status" value="1"/>
</dbReference>
<feature type="domain" description="CSD" evidence="2">
    <location>
        <begin position="262"/>
        <end position="324"/>
    </location>
</feature>
<dbReference type="Pfam" id="PF01936">
    <property type="entry name" value="NYN"/>
    <property type="match status" value="1"/>
</dbReference>